<evidence type="ECO:0000313" key="4">
    <source>
        <dbReference type="Proteomes" id="UP001153678"/>
    </source>
</evidence>
<dbReference type="InterPro" id="IPR023459">
    <property type="entry name" value="Tscrpt_elong_fac_GreA/B_fam"/>
</dbReference>
<dbReference type="GO" id="GO:0032784">
    <property type="term" value="P:regulation of DNA-templated transcription elongation"/>
    <property type="evidence" value="ECO:0007669"/>
    <property type="project" value="InterPro"/>
</dbReference>
<name>A0A9W4SDG9_9GLOM</name>
<keyword evidence="1" id="KW-0175">Coiled coil</keyword>
<reference evidence="3" key="1">
    <citation type="submission" date="2022-08" db="EMBL/GenBank/DDBJ databases">
        <authorList>
            <person name="Kallberg Y."/>
            <person name="Tangrot J."/>
            <person name="Rosling A."/>
        </authorList>
    </citation>
    <scope>NUCLEOTIDE SEQUENCE</scope>
    <source>
        <strain evidence="3">Wild A</strain>
    </source>
</reference>
<dbReference type="GO" id="GO:0003677">
    <property type="term" value="F:DNA binding"/>
    <property type="evidence" value="ECO:0007669"/>
    <property type="project" value="InterPro"/>
</dbReference>
<feature type="domain" description="Transcription elongation factor GreA/GreB C-terminal" evidence="2">
    <location>
        <begin position="74"/>
        <end position="139"/>
    </location>
</feature>
<evidence type="ECO:0000313" key="3">
    <source>
        <dbReference type="EMBL" id="CAI2164567.1"/>
    </source>
</evidence>
<dbReference type="InterPro" id="IPR001437">
    <property type="entry name" value="Tscrpt_elong_fac_GreA/B_C"/>
</dbReference>
<organism evidence="3 4">
    <name type="scientific">Funneliformis geosporum</name>
    <dbReference type="NCBI Taxonomy" id="1117311"/>
    <lineage>
        <taxon>Eukaryota</taxon>
        <taxon>Fungi</taxon>
        <taxon>Fungi incertae sedis</taxon>
        <taxon>Mucoromycota</taxon>
        <taxon>Glomeromycotina</taxon>
        <taxon>Glomeromycetes</taxon>
        <taxon>Glomerales</taxon>
        <taxon>Glomeraceae</taxon>
        <taxon>Funneliformis</taxon>
    </lineage>
</organism>
<dbReference type="PIRSF" id="PIRSF006092">
    <property type="entry name" value="GreA_GreB"/>
    <property type="match status" value="1"/>
</dbReference>
<dbReference type="Proteomes" id="UP001153678">
    <property type="component" value="Unassembled WGS sequence"/>
</dbReference>
<dbReference type="Pfam" id="PF01272">
    <property type="entry name" value="GreA_GreB"/>
    <property type="match status" value="1"/>
</dbReference>
<sequence length="141" mass="16390">MKSKNRENYVILQEKLRELEEKLFNTKEKLKMYGYKDSSENGDLTALNEKAKIYQFQINLLKTKMERVNQEDDKTITYKILATGEKKTVQLTNGETDPDQGKISRTSPVGMALDKKKNGEVVEVKISQKRYQIQIIDIKEV</sequence>
<proteinExistence type="predicted"/>
<dbReference type="GO" id="GO:0070063">
    <property type="term" value="F:RNA polymerase binding"/>
    <property type="evidence" value="ECO:0007669"/>
    <property type="project" value="InterPro"/>
</dbReference>
<dbReference type="OrthoDB" id="2439404at2759"/>
<accession>A0A9W4SDG9</accession>
<evidence type="ECO:0000256" key="1">
    <source>
        <dbReference type="SAM" id="Coils"/>
    </source>
</evidence>
<dbReference type="EMBL" id="CAMKVN010000165">
    <property type="protein sequence ID" value="CAI2164567.1"/>
    <property type="molecule type" value="Genomic_DNA"/>
</dbReference>
<evidence type="ECO:0000259" key="2">
    <source>
        <dbReference type="Pfam" id="PF01272"/>
    </source>
</evidence>
<feature type="coiled-coil region" evidence="1">
    <location>
        <begin position="2"/>
        <end position="29"/>
    </location>
</feature>
<keyword evidence="4" id="KW-1185">Reference proteome</keyword>
<gene>
    <name evidence="3" type="ORF">FWILDA_LOCUS1631</name>
</gene>
<dbReference type="SUPFAM" id="SSF54534">
    <property type="entry name" value="FKBP-like"/>
    <property type="match status" value="1"/>
</dbReference>
<comment type="caution">
    <text evidence="3">The sequence shown here is derived from an EMBL/GenBank/DDBJ whole genome shotgun (WGS) entry which is preliminary data.</text>
</comment>
<dbReference type="AlphaFoldDB" id="A0A9W4SDG9"/>
<dbReference type="InterPro" id="IPR036953">
    <property type="entry name" value="GreA/GreB_C_sf"/>
</dbReference>
<protein>
    <submittedName>
        <fullName evidence="3">18990_t:CDS:1</fullName>
    </submittedName>
</protein>
<dbReference type="Gene3D" id="3.10.50.30">
    <property type="entry name" value="Transcription elongation factor, GreA/GreB, C-terminal domain"/>
    <property type="match status" value="1"/>
</dbReference>